<evidence type="ECO:0000256" key="2">
    <source>
        <dbReference type="ARBA" id="ARBA00022723"/>
    </source>
</evidence>
<dbReference type="OrthoDB" id="10252832at2759"/>
<dbReference type="STRING" id="6573.A0A210QQE6"/>
<evidence type="ECO:0000313" key="9">
    <source>
        <dbReference type="Proteomes" id="UP000242188"/>
    </source>
</evidence>
<dbReference type="NCBIfam" id="TIGR02244">
    <property type="entry name" value="HAD-IG-Ncltidse"/>
    <property type="match status" value="1"/>
</dbReference>
<feature type="compositionally biased region" description="Basic and acidic residues" evidence="7">
    <location>
        <begin position="533"/>
        <end position="547"/>
    </location>
</feature>
<feature type="active site" description="Proton donor" evidence="5">
    <location>
        <position position="67"/>
    </location>
</feature>
<reference evidence="8 9" key="1">
    <citation type="journal article" date="2017" name="Nat. Ecol. Evol.">
        <title>Scallop genome provides insights into evolution of bilaterian karyotype and development.</title>
        <authorList>
            <person name="Wang S."/>
            <person name="Zhang J."/>
            <person name="Jiao W."/>
            <person name="Li J."/>
            <person name="Xun X."/>
            <person name="Sun Y."/>
            <person name="Guo X."/>
            <person name="Huan P."/>
            <person name="Dong B."/>
            <person name="Zhang L."/>
            <person name="Hu X."/>
            <person name="Sun X."/>
            <person name="Wang J."/>
            <person name="Zhao C."/>
            <person name="Wang Y."/>
            <person name="Wang D."/>
            <person name="Huang X."/>
            <person name="Wang R."/>
            <person name="Lv J."/>
            <person name="Li Y."/>
            <person name="Zhang Z."/>
            <person name="Liu B."/>
            <person name="Lu W."/>
            <person name="Hui Y."/>
            <person name="Liang J."/>
            <person name="Zhou Z."/>
            <person name="Hou R."/>
            <person name="Li X."/>
            <person name="Liu Y."/>
            <person name="Li H."/>
            <person name="Ning X."/>
            <person name="Lin Y."/>
            <person name="Zhao L."/>
            <person name="Xing Q."/>
            <person name="Dou J."/>
            <person name="Li Y."/>
            <person name="Mao J."/>
            <person name="Guo H."/>
            <person name="Dou H."/>
            <person name="Li T."/>
            <person name="Mu C."/>
            <person name="Jiang W."/>
            <person name="Fu Q."/>
            <person name="Fu X."/>
            <person name="Miao Y."/>
            <person name="Liu J."/>
            <person name="Yu Q."/>
            <person name="Li R."/>
            <person name="Liao H."/>
            <person name="Li X."/>
            <person name="Kong Y."/>
            <person name="Jiang Z."/>
            <person name="Chourrout D."/>
            <person name="Li R."/>
            <person name="Bao Z."/>
        </authorList>
    </citation>
    <scope>NUCLEOTIDE SEQUENCE [LARGE SCALE GENOMIC DNA]</scope>
    <source>
        <strain evidence="8 9">PY_sf001</strain>
    </source>
</reference>
<comment type="cofactor">
    <cofactor evidence="6">
        <name>Mg(2+)</name>
        <dbReference type="ChEBI" id="CHEBI:18420"/>
    </cofactor>
    <text evidence="6">Binds 1 Mg(2+) ion per subunit.</text>
</comment>
<dbReference type="PIRSF" id="PIRSF017434">
    <property type="entry name" value="Purine_5'-nucleotidase"/>
    <property type="match status" value="1"/>
</dbReference>
<dbReference type="InterPro" id="IPR023214">
    <property type="entry name" value="HAD_sf"/>
</dbReference>
<dbReference type="CDD" id="cd07522">
    <property type="entry name" value="HAD_cN-II"/>
    <property type="match status" value="1"/>
</dbReference>
<feature type="region of interest" description="Disordered" evidence="7">
    <location>
        <begin position="1"/>
        <end position="35"/>
    </location>
</feature>
<evidence type="ECO:0000256" key="6">
    <source>
        <dbReference type="PIRSR" id="PIRSR017434-2"/>
    </source>
</evidence>
<name>A0A210QQE6_MIZYE</name>
<gene>
    <name evidence="8" type="ORF">KP79_PYT17303</name>
</gene>
<feature type="region of interest" description="Disordered" evidence="7">
    <location>
        <begin position="520"/>
        <end position="560"/>
    </location>
</feature>
<feature type="compositionally biased region" description="Polar residues" evidence="7">
    <location>
        <begin position="1"/>
        <end position="11"/>
    </location>
</feature>
<evidence type="ECO:0000256" key="1">
    <source>
        <dbReference type="ARBA" id="ARBA00009589"/>
    </source>
</evidence>
<feature type="binding site" evidence="6">
    <location>
        <position position="359"/>
    </location>
    <ligand>
        <name>Mg(2+)</name>
        <dbReference type="ChEBI" id="CHEBI:18420"/>
    </ligand>
</feature>
<dbReference type="GO" id="GO:0008253">
    <property type="term" value="F:5'-nucleotidase activity"/>
    <property type="evidence" value="ECO:0007669"/>
    <property type="project" value="TreeGrafter"/>
</dbReference>
<dbReference type="InterPro" id="IPR036412">
    <property type="entry name" value="HAD-like_sf"/>
</dbReference>
<keyword evidence="3" id="KW-0378">Hydrolase</keyword>
<evidence type="ECO:0000256" key="4">
    <source>
        <dbReference type="ARBA" id="ARBA00022842"/>
    </source>
</evidence>
<feature type="binding site" evidence="6">
    <location>
        <position position="65"/>
    </location>
    <ligand>
        <name>Mg(2+)</name>
        <dbReference type="ChEBI" id="CHEBI:18420"/>
    </ligand>
</feature>
<evidence type="ECO:0000256" key="7">
    <source>
        <dbReference type="SAM" id="MobiDB-lite"/>
    </source>
</evidence>
<evidence type="ECO:0000256" key="3">
    <source>
        <dbReference type="ARBA" id="ARBA00022801"/>
    </source>
</evidence>
<dbReference type="Pfam" id="PF05761">
    <property type="entry name" value="5_nucleotid"/>
    <property type="match status" value="1"/>
</dbReference>
<evidence type="ECO:0000313" key="8">
    <source>
        <dbReference type="EMBL" id="OWF50967.1"/>
    </source>
</evidence>
<feature type="active site" description="Nucleophile" evidence="5">
    <location>
        <position position="65"/>
    </location>
</feature>
<feature type="binding site" evidence="6">
    <location>
        <position position="67"/>
    </location>
    <ligand>
        <name>GMP</name>
        <dbReference type="ChEBI" id="CHEBI:58115"/>
    </ligand>
</feature>
<dbReference type="GO" id="GO:0046872">
    <property type="term" value="F:metal ion binding"/>
    <property type="evidence" value="ECO:0007669"/>
    <property type="project" value="UniProtKB-KW"/>
</dbReference>
<keyword evidence="9" id="KW-1185">Reference proteome</keyword>
<sequence>MLTPETTPSSPTKRDHSGNFVAMNGSSTHIDGGNSKMHVYKRQPSHRIFVNRALHLEKISVYGFDMDYTLAVYKSSEYEAMGFNMLKERLVTIGYPEAIKEFVYDPTFACRGLWFDKQYGNLLKVDAYGNILVCVHGFKFLKGHEVSKLYPNKFIQLDENRIYVLNTLFNLPETYMIACVINYFNSSKDYVRTQTGVKCNDLFMSYQSIFQDLRASVDWVHDQGNLKKDTVENPEKFVHKDRRLPLLLNRMREYGAKTMIITNSDYTYSNKIMEYLLDFPDLPKRDWTSYFDIVVVSAKKPLFFKEGTIMRKVDRETGKLSLGHHLGPLKQGCVYSGGSCDQISQMLGVNGKNVLYVGDHIFGDILRSKKEWGWRTFLVVPELQQEVRVWTEKRALFERLESLECEMGEKYRNLDSSHMEKPDIHSIQRAMMETVHELDQSYGVLGSLFRSGSRPTFFASQVQRYADIYCGDWLNMLHYPFTYMFRAPSMLMPHESTVGHDLSFEVDHGEMSNQRLNSFATDSNSKLTNGVHPRADRPTKVTHHHDDDDFDEETSSTGSD</sequence>
<dbReference type="InterPro" id="IPR016695">
    <property type="entry name" value="Pur_nucleotidase"/>
</dbReference>
<organism evidence="8 9">
    <name type="scientific">Mizuhopecten yessoensis</name>
    <name type="common">Japanese scallop</name>
    <name type="synonym">Patinopecten yessoensis</name>
    <dbReference type="NCBI Taxonomy" id="6573"/>
    <lineage>
        <taxon>Eukaryota</taxon>
        <taxon>Metazoa</taxon>
        <taxon>Spiralia</taxon>
        <taxon>Lophotrochozoa</taxon>
        <taxon>Mollusca</taxon>
        <taxon>Bivalvia</taxon>
        <taxon>Autobranchia</taxon>
        <taxon>Pteriomorphia</taxon>
        <taxon>Pectinida</taxon>
        <taxon>Pectinoidea</taxon>
        <taxon>Pectinidae</taxon>
        <taxon>Mizuhopecten</taxon>
    </lineage>
</organism>
<dbReference type="EMBL" id="NEDP02002410">
    <property type="protein sequence ID" value="OWF50967.1"/>
    <property type="molecule type" value="Genomic_DNA"/>
</dbReference>
<dbReference type="SUPFAM" id="SSF56784">
    <property type="entry name" value="HAD-like"/>
    <property type="match status" value="1"/>
</dbReference>
<dbReference type="Proteomes" id="UP000242188">
    <property type="component" value="Unassembled WGS sequence"/>
</dbReference>
<dbReference type="FunFam" id="3.40.50.1000:FF:000021">
    <property type="entry name" value="NT5C2 isoform 1"/>
    <property type="match status" value="1"/>
</dbReference>
<evidence type="ECO:0000256" key="5">
    <source>
        <dbReference type="PIRSR" id="PIRSR017434-1"/>
    </source>
</evidence>
<dbReference type="AlphaFoldDB" id="A0A210QQE6"/>
<proteinExistence type="inferred from homology"/>
<accession>A0A210QQE6</accession>
<dbReference type="GO" id="GO:0046037">
    <property type="term" value="P:GMP metabolic process"/>
    <property type="evidence" value="ECO:0007669"/>
    <property type="project" value="UniProtKB-ARBA"/>
</dbReference>
<keyword evidence="4 6" id="KW-0460">Magnesium</keyword>
<dbReference type="Gene3D" id="3.40.50.1000">
    <property type="entry name" value="HAD superfamily/HAD-like"/>
    <property type="match status" value="1"/>
</dbReference>
<keyword evidence="2 6" id="KW-0479">Metal-binding</keyword>
<dbReference type="PANTHER" id="PTHR12103:SF15">
    <property type="entry name" value="CYTOSOLIC PURINE 5'-NUCLEOTIDASE"/>
    <property type="match status" value="1"/>
</dbReference>
<dbReference type="PANTHER" id="PTHR12103">
    <property type="entry name" value="5'-NUCLEOTIDASE DOMAIN-CONTAINING"/>
    <property type="match status" value="1"/>
</dbReference>
<dbReference type="InterPro" id="IPR008380">
    <property type="entry name" value="HAD-SF_hydro_IG_5-nucl"/>
</dbReference>
<comment type="caution">
    <text evidence="8">The sequence shown here is derived from an EMBL/GenBank/DDBJ whole genome shotgun (WGS) entry which is preliminary data.</text>
</comment>
<comment type="similarity">
    <text evidence="1">Belongs to the 5'(3')-deoxyribonucleotidase family.</text>
</comment>
<protein>
    <submittedName>
        <fullName evidence="8">Cytosolic purine 5'-nucleotidase</fullName>
    </submittedName>
</protein>